<dbReference type="PROSITE" id="PS50114">
    <property type="entry name" value="GATA_ZN_FINGER_2"/>
    <property type="match status" value="1"/>
</dbReference>
<dbReference type="GO" id="GO:0043565">
    <property type="term" value="F:sequence-specific DNA binding"/>
    <property type="evidence" value="ECO:0007669"/>
    <property type="project" value="InterPro"/>
</dbReference>
<dbReference type="OrthoDB" id="515401at2759"/>
<evidence type="ECO:0000313" key="4">
    <source>
        <dbReference type="Proteomes" id="UP000237481"/>
    </source>
</evidence>
<dbReference type="EMBL" id="PKSG01000576">
    <property type="protein sequence ID" value="POR34110.1"/>
    <property type="molecule type" value="Genomic_DNA"/>
</dbReference>
<keyword evidence="1" id="KW-0862">Zinc</keyword>
<dbReference type="InterPro" id="IPR000679">
    <property type="entry name" value="Znf_GATA"/>
</dbReference>
<keyword evidence="3" id="KW-0456">Lyase</keyword>
<dbReference type="GO" id="GO:0016829">
    <property type="term" value="F:lyase activity"/>
    <property type="evidence" value="ECO:0007669"/>
    <property type="project" value="UniProtKB-KW"/>
</dbReference>
<dbReference type="CDD" id="cd00202">
    <property type="entry name" value="ZnF_GATA"/>
    <property type="match status" value="1"/>
</dbReference>
<dbReference type="GO" id="GO:0008270">
    <property type="term" value="F:zinc ion binding"/>
    <property type="evidence" value="ECO:0007669"/>
    <property type="project" value="UniProtKB-KW"/>
</dbReference>
<dbReference type="InterPro" id="IPR011989">
    <property type="entry name" value="ARM-like"/>
</dbReference>
<evidence type="ECO:0000259" key="2">
    <source>
        <dbReference type="PROSITE" id="PS50114"/>
    </source>
</evidence>
<comment type="caution">
    <text evidence="3">The sequence shown here is derived from an EMBL/GenBank/DDBJ whole genome shotgun (WGS) entry which is preliminary data.</text>
</comment>
<dbReference type="SMART" id="SM00401">
    <property type="entry name" value="ZnF_GATA"/>
    <property type="match status" value="1"/>
</dbReference>
<dbReference type="Pfam" id="PF00320">
    <property type="entry name" value="GATA"/>
    <property type="match status" value="1"/>
</dbReference>
<dbReference type="InterPro" id="IPR013088">
    <property type="entry name" value="Znf_NHR/GATA"/>
</dbReference>
<name>A0A2S4KVB2_9HYPO</name>
<feature type="domain" description="GATA-type" evidence="2">
    <location>
        <begin position="14"/>
        <end position="46"/>
    </location>
</feature>
<reference evidence="3 4" key="1">
    <citation type="submission" date="2018-01" db="EMBL/GenBank/DDBJ databases">
        <title>Harnessing the power of phylogenomics to disentangle the directionality and signatures of interkingdom host jumping in the parasitic fungal genus Tolypocladium.</title>
        <authorList>
            <person name="Quandt C.A."/>
            <person name="Patterson W."/>
            <person name="Spatafora J.W."/>
        </authorList>
    </citation>
    <scope>NUCLEOTIDE SEQUENCE [LARGE SCALE GENOMIC DNA]</scope>
    <source>
        <strain evidence="3 4">NRBC 100945</strain>
    </source>
</reference>
<dbReference type="InterPro" id="IPR016024">
    <property type="entry name" value="ARM-type_fold"/>
</dbReference>
<evidence type="ECO:0000256" key="1">
    <source>
        <dbReference type="PROSITE-ProRule" id="PRU00094"/>
    </source>
</evidence>
<dbReference type="Gene3D" id="1.25.10.10">
    <property type="entry name" value="Leucine-rich Repeat Variant"/>
    <property type="match status" value="1"/>
</dbReference>
<keyword evidence="1" id="KW-0863">Zinc-finger</keyword>
<gene>
    <name evidence="3" type="ORF">TPAR_05759</name>
</gene>
<dbReference type="AlphaFoldDB" id="A0A2S4KVB2"/>
<accession>A0A2S4KVB2</accession>
<dbReference type="GO" id="GO:0006355">
    <property type="term" value="P:regulation of DNA-templated transcription"/>
    <property type="evidence" value="ECO:0007669"/>
    <property type="project" value="InterPro"/>
</dbReference>
<dbReference type="Gene3D" id="3.30.50.10">
    <property type="entry name" value="Erythroid Transcription Factor GATA-1, subunit A"/>
    <property type="match status" value="1"/>
</dbReference>
<dbReference type="SUPFAM" id="SSF48371">
    <property type="entry name" value="ARM repeat"/>
    <property type="match status" value="1"/>
</dbReference>
<sequence length="453" mass="49848">MSEAVYHVPLQFACWECGTFKTSRWRKDGYDKLLCNACGVRLKQRGRRATYYTSDAPSSGTSEGVTILQGIDSVDWASLQHRHGHATDIPTWIKQLQYEYSGPRGSARAAALAKLSDCLVHRGSHWEASPHAVPFLLKLLAEVRTPVRNDIVHLLIDVAVGDPSDCQARIIDGIKSWRERAGETDWGLQSYDALRAGVPVLKTLMHQDPVPIVRSMCAFALAWFPEAARIDTQDTLASLWRLIYKRRGYPSVKATATLAIGLLTAGLICLDSDGPPYMVDLETISRLLSLHSQVAIVSKVQWAAAKVLLDFGFEDSKVIETVAKATVEIDGGWETIIPYGKDIYGCSEFTLYSFAKRKTTSSTAVDAVVDALSRSSGDVAANIAAVAIYMTFRNSPQPLPAFGKLQDEQQRVIQVIAAASETTWASAKLQGKCHQHGLPCNRTAFRKYAMLTT</sequence>
<keyword evidence="4" id="KW-1185">Reference proteome</keyword>
<proteinExistence type="predicted"/>
<dbReference type="Proteomes" id="UP000237481">
    <property type="component" value="Unassembled WGS sequence"/>
</dbReference>
<evidence type="ECO:0000313" key="3">
    <source>
        <dbReference type="EMBL" id="POR34110.1"/>
    </source>
</evidence>
<dbReference type="SUPFAM" id="SSF57716">
    <property type="entry name" value="Glucocorticoid receptor-like (DNA-binding domain)"/>
    <property type="match status" value="1"/>
</dbReference>
<organism evidence="3 4">
    <name type="scientific">Tolypocladium paradoxum</name>
    <dbReference type="NCBI Taxonomy" id="94208"/>
    <lineage>
        <taxon>Eukaryota</taxon>
        <taxon>Fungi</taxon>
        <taxon>Dikarya</taxon>
        <taxon>Ascomycota</taxon>
        <taxon>Pezizomycotina</taxon>
        <taxon>Sordariomycetes</taxon>
        <taxon>Hypocreomycetidae</taxon>
        <taxon>Hypocreales</taxon>
        <taxon>Ophiocordycipitaceae</taxon>
        <taxon>Tolypocladium</taxon>
    </lineage>
</organism>
<protein>
    <submittedName>
        <fullName evidence="3">PBS lyase HEAT domain protein repeat-containing protein</fullName>
    </submittedName>
</protein>
<dbReference type="STRING" id="94208.A0A2S4KVB2"/>
<keyword evidence="1" id="KW-0479">Metal-binding</keyword>